<dbReference type="AlphaFoldDB" id="A0A3M7SID5"/>
<dbReference type="InterPro" id="IPR040401">
    <property type="entry name" value="CCDC162"/>
</dbReference>
<evidence type="ECO:0000313" key="2">
    <source>
        <dbReference type="Proteomes" id="UP000276133"/>
    </source>
</evidence>
<dbReference type="OrthoDB" id="76966at2759"/>
<keyword evidence="2" id="KW-1185">Reference proteome</keyword>
<proteinExistence type="predicted"/>
<dbReference type="PANTHER" id="PTHR33331">
    <property type="entry name" value="COILED-COIL DOMAIN-CONTAINING PROTEIN 162"/>
    <property type="match status" value="1"/>
</dbReference>
<organism evidence="1 2">
    <name type="scientific">Brachionus plicatilis</name>
    <name type="common">Marine rotifer</name>
    <name type="synonym">Brachionus muelleri</name>
    <dbReference type="NCBI Taxonomy" id="10195"/>
    <lineage>
        <taxon>Eukaryota</taxon>
        <taxon>Metazoa</taxon>
        <taxon>Spiralia</taxon>
        <taxon>Gnathifera</taxon>
        <taxon>Rotifera</taxon>
        <taxon>Eurotatoria</taxon>
        <taxon>Monogononta</taxon>
        <taxon>Pseudotrocha</taxon>
        <taxon>Ploima</taxon>
        <taxon>Brachionidae</taxon>
        <taxon>Brachionus</taxon>
    </lineage>
</organism>
<accession>A0A3M7SID5</accession>
<evidence type="ECO:0000313" key="1">
    <source>
        <dbReference type="EMBL" id="RNA35350.1"/>
    </source>
</evidence>
<keyword evidence="1" id="KW-0472">Membrane</keyword>
<dbReference type="EMBL" id="REGN01001336">
    <property type="protein sequence ID" value="RNA35350.1"/>
    <property type="molecule type" value="Genomic_DNA"/>
</dbReference>
<sequence>MPEFKPNQIFLIVSEHEFMEFSEIENHDDFYSVDEKGFVHVQDQRGYFIMYDSAINDLKKLENELLMVASYYIAKDKETFGSKSAKNQDEFINVGLYSHQNVDRFSVLLDIWINEVNFLEMKKNLLDIYIEVYQNIFDKNEKRNVAQVITNIMHQRVRFDLQANYFSHSYRLEVSCLYKQCRILKLILDKMIDEMRNYLEKVEDSSFGLPLNVIKKSPVNLSSNVYGQTLKNLYLLEFHPCLASASRLPSAFRQSIEELIYFKSIQNVTERLLIEQNFYKIYLDKLERLDPPGSGFTPQIQREIFNGTFIEDPNLMCDFVQQGLNQVEEKAKHKTRKEQNEAVLKFLSDILEMVTLRQRLLSASFETEVLSTQYRRMATELGFEEFHMYLRYVQFDFAKYKENAGDPPPVFVSELSSDDSQIDRYVPNSLLLAISELEEGQIGRLSFKAKENVQHVMRPGGLENLQLIVKLQLLHNNVLISAIMQVNACLLNTNLAARNSKNSVGLNNPANFIEEDKYNENSMFDIKQFIGMSSSTIENQSNIRIANPISRLKKYSDAFVSVQLEKIFEKTIFCWQNNLGSIFLLKSRIFYNLKTQIVVVVLTIIPKNRFPRFAQSNDQVIEQNPYRDLMLNEYINQKESKGLLLSNPAEMEKLKRNLMIDYANNFTKRCTIDYIQSDPRTFKKRPRKLLSDDGQRVLNLWFIPHYTDLLLLYKKNCSNEQSVKALKHSVRILSAFNDILNYWYANACMNIAANTSAATDSSISSVRKKIDFSSWENSGGLDTELNELQLEMNQLSDPCDPSQVVELLEIKRSSMILQYDCAIRHAVRDIFLANGNIEAFRQVNEKMHFSLKFLNDYSVDTDENVYLNVPEPFDCRDEQASELFPWRTFISKESRILHYHHKFS</sequence>
<comment type="caution">
    <text evidence="1">The sequence shown here is derived from an EMBL/GenBank/DDBJ whole genome shotgun (WGS) entry which is preliminary data.</text>
</comment>
<name>A0A3M7SID5_BRAPC</name>
<dbReference type="Proteomes" id="UP000276133">
    <property type="component" value="Unassembled WGS sequence"/>
</dbReference>
<protein>
    <submittedName>
        <fullName evidence="1">Transmembrane protein-like</fullName>
    </submittedName>
</protein>
<reference evidence="1 2" key="1">
    <citation type="journal article" date="2018" name="Sci. Rep.">
        <title>Genomic signatures of local adaptation to the degree of environmental predictability in rotifers.</title>
        <authorList>
            <person name="Franch-Gras L."/>
            <person name="Hahn C."/>
            <person name="Garcia-Roger E.M."/>
            <person name="Carmona M.J."/>
            <person name="Serra M."/>
            <person name="Gomez A."/>
        </authorList>
    </citation>
    <scope>NUCLEOTIDE SEQUENCE [LARGE SCALE GENOMIC DNA]</scope>
    <source>
        <strain evidence="1">HYR1</strain>
    </source>
</reference>
<keyword evidence="1" id="KW-0812">Transmembrane</keyword>
<dbReference type="PANTHER" id="PTHR33331:SF13">
    <property type="entry name" value="COILED-COIL DOMAIN CONTAINING 162"/>
    <property type="match status" value="1"/>
</dbReference>
<gene>
    <name evidence="1" type="ORF">BpHYR1_046300</name>
</gene>